<evidence type="ECO:0000256" key="1">
    <source>
        <dbReference type="SAM" id="MobiDB-lite"/>
    </source>
</evidence>
<sequence length="202" mass="22303">MYPQGNQWPTVFYKFRIKSLLLGKLTTTTSSRDSTTDAGVENGLLPLQSLIQIVNFWAVSFPMKFLFEFVSCCVPVNMSRLENPEATAAPGVEEMKSLAPITTRKHRRRKRGALLPSAAKLAADWKPSLGAISEDKVVLVLREREKSDDQTAESERSVKRKSGSGDGEARGVNGRSNSNDFRRSPASIPVVIPAFSPTPFLF</sequence>
<gene>
    <name evidence="2" type="ORF">SDJN03_25026</name>
</gene>
<dbReference type="AlphaFoldDB" id="A0AAV6MAN3"/>
<dbReference type="PANTHER" id="PTHR35318:SF2">
    <property type="entry name" value="OS08G0138900 PROTEIN"/>
    <property type="match status" value="1"/>
</dbReference>
<evidence type="ECO:0000313" key="2">
    <source>
        <dbReference type="EMBL" id="KAG6577452.1"/>
    </source>
</evidence>
<reference evidence="2 3" key="1">
    <citation type="journal article" date="2021" name="Hortic Res">
        <title>The domestication of Cucurbita argyrosperma as revealed by the genome of its wild relative.</title>
        <authorList>
            <person name="Barrera-Redondo J."/>
            <person name="Sanchez-de la Vega G."/>
            <person name="Aguirre-Liguori J.A."/>
            <person name="Castellanos-Morales G."/>
            <person name="Gutierrez-Guerrero Y.T."/>
            <person name="Aguirre-Dugua X."/>
            <person name="Aguirre-Planter E."/>
            <person name="Tenaillon M.I."/>
            <person name="Lira-Saade R."/>
            <person name="Eguiarte L.E."/>
        </authorList>
    </citation>
    <scope>NUCLEOTIDE SEQUENCE [LARGE SCALE GENOMIC DNA]</scope>
    <source>
        <strain evidence="2">JBR-2021</strain>
    </source>
</reference>
<keyword evidence="3" id="KW-1185">Reference proteome</keyword>
<dbReference type="Proteomes" id="UP000685013">
    <property type="component" value="Chromosome 16"/>
</dbReference>
<name>A0AAV6MAN3_9ROSI</name>
<comment type="caution">
    <text evidence="2">The sequence shown here is derived from an EMBL/GenBank/DDBJ whole genome shotgun (WGS) entry which is preliminary data.</text>
</comment>
<accession>A0AAV6MAN3</accession>
<dbReference type="PANTHER" id="PTHR35318">
    <property type="entry name" value="BNAA10G08410D PROTEIN"/>
    <property type="match status" value="1"/>
</dbReference>
<proteinExistence type="predicted"/>
<evidence type="ECO:0000313" key="3">
    <source>
        <dbReference type="Proteomes" id="UP000685013"/>
    </source>
</evidence>
<protein>
    <submittedName>
        <fullName evidence="2">Uncharacterized protein</fullName>
    </submittedName>
</protein>
<organism evidence="2 3">
    <name type="scientific">Cucurbita argyrosperma subsp. sororia</name>
    <dbReference type="NCBI Taxonomy" id="37648"/>
    <lineage>
        <taxon>Eukaryota</taxon>
        <taxon>Viridiplantae</taxon>
        <taxon>Streptophyta</taxon>
        <taxon>Embryophyta</taxon>
        <taxon>Tracheophyta</taxon>
        <taxon>Spermatophyta</taxon>
        <taxon>Magnoliopsida</taxon>
        <taxon>eudicotyledons</taxon>
        <taxon>Gunneridae</taxon>
        <taxon>Pentapetalae</taxon>
        <taxon>rosids</taxon>
        <taxon>fabids</taxon>
        <taxon>Cucurbitales</taxon>
        <taxon>Cucurbitaceae</taxon>
        <taxon>Cucurbiteae</taxon>
        <taxon>Cucurbita</taxon>
    </lineage>
</organism>
<feature type="compositionally biased region" description="Basic and acidic residues" evidence="1">
    <location>
        <begin position="145"/>
        <end position="157"/>
    </location>
</feature>
<feature type="non-terminal residue" evidence="2">
    <location>
        <position position="1"/>
    </location>
</feature>
<dbReference type="EMBL" id="JAGKQH010000016">
    <property type="protein sequence ID" value="KAG6577452.1"/>
    <property type="molecule type" value="Genomic_DNA"/>
</dbReference>
<feature type="region of interest" description="Disordered" evidence="1">
    <location>
        <begin position="145"/>
        <end position="188"/>
    </location>
</feature>